<dbReference type="PROSITE" id="PS51384">
    <property type="entry name" value="FAD_FR"/>
    <property type="match status" value="1"/>
</dbReference>
<evidence type="ECO:0000259" key="3">
    <source>
        <dbReference type="PROSITE" id="PS51384"/>
    </source>
</evidence>
<dbReference type="InterPro" id="IPR012675">
    <property type="entry name" value="Beta-grasp_dom_sf"/>
</dbReference>
<dbReference type="InterPro" id="IPR006058">
    <property type="entry name" value="2Fe2S_fd_BS"/>
</dbReference>
<gene>
    <name evidence="4" type="primary">ascD_1</name>
    <name evidence="4" type="ORF">GALL_08840</name>
</gene>
<dbReference type="Gene3D" id="3.10.20.30">
    <property type="match status" value="1"/>
</dbReference>
<dbReference type="PROSITE" id="PS51085">
    <property type="entry name" value="2FE2S_FER_2"/>
    <property type="match status" value="1"/>
</dbReference>
<reference evidence="4" key="1">
    <citation type="submission" date="2016-10" db="EMBL/GenBank/DDBJ databases">
        <title>Sequence of Gallionella enrichment culture.</title>
        <authorList>
            <person name="Poehlein A."/>
            <person name="Muehling M."/>
            <person name="Daniel R."/>
        </authorList>
    </citation>
    <scope>NUCLEOTIDE SEQUENCE</scope>
</reference>
<dbReference type="InterPro" id="IPR017938">
    <property type="entry name" value="Riboflavin_synthase-like_b-brl"/>
</dbReference>
<dbReference type="CDD" id="cd00207">
    <property type="entry name" value="fer2"/>
    <property type="match status" value="1"/>
</dbReference>
<dbReference type="InterPro" id="IPR036010">
    <property type="entry name" value="2Fe-2S_ferredoxin-like_sf"/>
</dbReference>
<dbReference type="InterPro" id="IPR050415">
    <property type="entry name" value="MRET"/>
</dbReference>
<dbReference type="PROSITE" id="PS00197">
    <property type="entry name" value="2FE2S_FER_1"/>
    <property type="match status" value="1"/>
</dbReference>
<comment type="caution">
    <text evidence="4">The sequence shown here is derived from an EMBL/GenBank/DDBJ whole genome shotgun (WGS) entry which is preliminary data.</text>
</comment>
<evidence type="ECO:0000313" key="4">
    <source>
        <dbReference type="EMBL" id="OIR19997.1"/>
    </source>
</evidence>
<sequence>MSHAPNMLSLSRAARLAGVDRIDLQRKIQQGALQAFDGMVNIADLVQAYPDVQLEDNTEYNRLLQIKEKAFGKRVLERVMPSAEMLAARVAELGKELAQNQAQATQFRRILEQLSDRLNAVRREAEGGMQAALGDLQSWLETEVTTAMASEPINPLTVRDHLLRVMAAHVTVMPSRHDFFVDGADTLLESALRAGVPLDYGCSGGNCGLCKARVISGQVKKTRHHDYVLTETEKSQGYVLMCSNTAVTDLEIAAHVAGGVQDIPFQQIAAKVKSIVSISPDMALLHLQTPRTSRLRFLAGQYVTLQLGQSLTAQLPIASCPCDERNILFHVRRMHGNLFSDYVFDRLGNNETVDIEGPAGEFVLQEQTRRPLYFLAFNHGFAPIKSLIEHAMSLSQPAPIHLFWIGSRDSDIYLPNIPRAWSDALDNFHYAALTAGFDLSHLTALREASLHALLEGILHQHPELTEGDVYIAGPESAGSLAEQFFLDAGLPRTRVFMTHRNL</sequence>
<dbReference type="Pfam" id="PF00111">
    <property type="entry name" value="Fer2"/>
    <property type="match status" value="1"/>
</dbReference>
<keyword evidence="4" id="KW-0560">Oxidoreductase</keyword>
<dbReference type="Gene3D" id="3.40.50.80">
    <property type="entry name" value="Nucleotide-binding domain of ferredoxin-NADP reductase (FNR) module"/>
    <property type="match status" value="1"/>
</dbReference>
<dbReference type="PANTHER" id="PTHR47354:SF5">
    <property type="entry name" value="PROTEIN RFBI"/>
    <property type="match status" value="1"/>
</dbReference>
<dbReference type="EMBL" id="MLJW01000001">
    <property type="protein sequence ID" value="OIR19997.1"/>
    <property type="molecule type" value="Genomic_DNA"/>
</dbReference>
<dbReference type="AlphaFoldDB" id="A0A1J5TU45"/>
<organism evidence="4">
    <name type="scientific">mine drainage metagenome</name>
    <dbReference type="NCBI Taxonomy" id="410659"/>
    <lineage>
        <taxon>unclassified sequences</taxon>
        <taxon>metagenomes</taxon>
        <taxon>ecological metagenomes</taxon>
    </lineage>
</organism>
<name>A0A1J5TU45_9ZZZZ</name>
<dbReference type="InterPro" id="IPR008333">
    <property type="entry name" value="Cbr1-like_FAD-bd_dom"/>
</dbReference>
<dbReference type="Gene3D" id="2.40.30.10">
    <property type="entry name" value="Translation factors"/>
    <property type="match status" value="1"/>
</dbReference>
<dbReference type="SUPFAM" id="SSF54292">
    <property type="entry name" value="2Fe-2S ferredoxin-like"/>
    <property type="match status" value="1"/>
</dbReference>
<evidence type="ECO:0000256" key="1">
    <source>
        <dbReference type="SAM" id="Coils"/>
    </source>
</evidence>
<dbReference type="GO" id="GO:0051537">
    <property type="term" value="F:2 iron, 2 sulfur cluster binding"/>
    <property type="evidence" value="ECO:0007669"/>
    <property type="project" value="InterPro"/>
</dbReference>
<protein>
    <submittedName>
        <fullName evidence="4">CDP-6-deoxy-L-threo-D-glycero-4-hexulose-3-dehydrase reductase</fullName>
        <ecNumber evidence="4">1.17.1.-</ecNumber>
    </submittedName>
</protein>
<proteinExistence type="predicted"/>
<dbReference type="GO" id="GO:0016491">
    <property type="term" value="F:oxidoreductase activity"/>
    <property type="evidence" value="ECO:0007669"/>
    <property type="project" value="UniProtKB-KW"/>
</dbReference>
<dbReference type="EC" id="1.17.1.-" evidence="4"/>
<feature type="domain" description="FAD-binding FR-type" evidence="3">
    <location>
        <begin position="265"/>
        <end position="365"/>
    </location>
</feature>
<feature type="domain" description="2Fe-2S ferredoxin-type" evidence="2">
    <location>
        <begin position="168"/>
        <end position="258"/>
    </location>
</feature>
<evidence type="ECO:0000259" key="2">
    <source>
        <dbReference type="PROSITE" id="PS51085"/>
    </source>
</evidence>
<accession>A0A1J5TU45</accession>
<feature type="coiled-coil region" evidence="1">
    <location>
        <begin position="83"/>
        <end position="131"/>
    </location>
</feature>
<dbReference type="PANTHER" id="PTHR47354">
    <property type="entry name" value="NADH OXIDOREDUCTASE HCR"/>
    <property type="match status" value="1"/>
</dbReference>
<dbReference type="SUPFAM" id="SSF52343">
    <property type="entry name" value="Ferredoxin reductase-like, C-terminal NADP-linked domain"/>
    <property type="match status" value="1"/>
</dbReference>
<dbReference type="InterPro" id="IPR017927">
    <property type="entry name" value="FAD-bd_FR_type"/>
</dbReference>
<dbReference type="Pfam" id="PF00970">
    <property type="entry name" value="FAD_binding_6"/>
    <property type="match status" value="1"/>
</dbReference>
<dbReference type="SUPFAM" id="SSF63380">
    <property type="entry name" value="Riboflavin synthase domain-like"/>
    <property type="match status" value="1"/>
</dbReference>
<keyword evidence="1" id="KW-0175">Coiled coil</keyword>
<dbReference type="InterPro" id="IPR039261">
    <property type="entry name" value="FNR_nucleotide-bd"/>
</dbReference>
<dbReference type="PRINTS" id="PR00410">
    <property type="entry name" value="PHEHYDRXLASE"/>
</dbReference>
<dbReference type="InterPro" id="IPR001041">
    <property type="entry name" value="2Fe-2S_ferredoxin-type"/>
</dbReference>